<reference evidence="2" key="1">
    <citation type="submission" date="2016-04" db="EMBL/GenBank/DDBJ databases">
        <authorList>
            <person name="Nguyen H.D."/>
            <person name="Samba Siva P."/>
            <person name="Cullis J."/>
            <person name="Levesque C.A."/>
            <person name="Hambleton S."/>
        </authorList>
    </citation>
    <scope>NUCLEOTIDE SEQUENCE</scope>
    <source>
        <strain evidence="2">DAOMC 236416</strain>
    </source>
</reference>
<comment type="caution">
    <text evidence="2">The sequence shown here is derived from an EMBL/GenBank/DDBJ whole genome shotgun (WGS) entry which is preliminary data.</text>
</comment>
<protein>
    <submittedName>
        <fullName evidence="2">Uncharacterized protein</fullName>
    </submittedName>
</protein>
<evidence type="ECO:0000256" key="1">
    <source>
        <dbReference type="SAM" id="MobiDB-lite"/>
    </source>
</evidence>
<accession>A0A8T8SFC6</accession>
<feature type="compositionally biased region" description="Polar residues" evidence="1">
    <location>
        <begin position="149"/>
        <end position="159"/>
    </location>
</feature>
<feature type="compositionally biased region" description="Low complexity" evidence="1">
    <location>
        <begin position="31"/>
        <end position="43"/>
    </location>
</feature>
<feature type="region of interest" description="Disordered" evidence="1">
    <location>
        <begin position="25"/>
        <end position="63"/>
    </location>
</feature>
<dbReference type="EMBL" id="LWDF02001441">
    <property type="protein sequence ID" value="KAE8238733.1"/>
    <property type="molecule type" value="Genomic_DNA"/>
</dbReference>
<evidence type="ECO:0000313" key="3">
    <source>
        <dbReference type="Proteomes" id="UP000077521"/>
    </source>
</evidence>
<gene>
    <name evidence="2" type="ORF">A4X13_0g8401</name>
</gene>
<evidence type="ECO:0000313" key="2">
    <source>
        <dbReference type="EMBL" id="KAE8238733.1"/>
    </source>
</evidence>
<dbReference type="AlphaFoldDB" id="A0A8T8SFC6"/>
<dbReference type="Proteomes" id="UP000077521">
    <property type="component" value="Unassembled WGS sequence"/>
</dbReference>
<reference evidence="2" key="2">
    <citation type="journal article" date="2019" name="IMA Fungus">
        <title>Genome sequencing and comparison of five Tilletia species to identify candidate genes for the detection of regulated species infecting wheat.</title>
        <authorList>
            <person name="Nguyen H.D.T."/>
            <person name="Sultana T."/>
            <person name="Kesanakurti P."/>
            <person name="Hambleton S."/>
        </authorList>
    </citation>
    <scope>NUCLEOTIDE SEQUENCE</scope>
    <source>
        <strain evidence="2">DAOMC 236416</strain>
    </source>
</reference>
<keyword evidence="3" id="KW-1185">Reference proteome</keyword>
<sequence>MLIGKIPRQMPQEILNQILGHLMSDGSLQEPSSTATSPSSTPAVEVSTSSQVANADSDEDEEMAPADLDAVNKIQPMTLVNKAVRSAVQHELTQNFPTSKIRRGFPANMLIGDVPEEVLSTVLRVLRHDSAPGPPIIGSQFLSNPPVDASTSKQSETNISSTEDITVPVAVTALKQAQSLALINKSFRSAVQHELTRHFHSFHPPSGPIVRAFLGRWIPRPDARYRDVLKYWQHHVDAAWPDARDLRMQTTLFDKARAELACSITIDCRVPNVAMSTNPYSWSLQNFHHWITSSMLLSRISRPLPRLTHLHLRITAQEDIMLLVESILLSNPQLVDVVIEADTPLEMDFYSIPNLVLDTTTSPDHVYPDMERFIIRSPGMSIVAADSGPFLRRIQKCKTVCFAVHSVICDGFKNTSEWVHKLLAHLPDIERAEVSVSDDESPRSPSREELPRCQLPKLIHLTLDYAAVNADILQTLDAKCLRHVRLRSKEPLGKRGRCPPGWFPNLLTATIYCPGHVVERFRTVGLARRQFIHNMRPHMWYEDDYPGEFLCYVKKFEPREMDKY</sequence>
<feature type="non-terminal residue" evidence="2">
    <location>
        <position position="1"/>
    </location>
</feature>
<feature type="region of interest" description="Disordered" evidence="1">
    <location>
        <begin position="136"/>
        <end position="159"/>
    </location>
</feature>
<proteinExistence type="predicted"/>
<organism evidence="2 3">
    <name type="scientific">Tilletia indica</name>
    <dbReference type="NCBI Taxonomy" id="43049"/>
    <lineage>
        <taxon>Eukaryota</taxon>
        <taxon>Fungi</taxon>
        <taxon>Dikarya</taxon>
        <taxon>Basidiomycota</taxon>
        <taxon>Ustilaginomycotina</taxon>
        <taxon>Exobasidiomycetes</taxon>
        <taxon>Tilletiales</taxon>
        <taxon>Tilletiaceae</taxon>
        <taxon>Tilletia</taxon>
    </lineage>
</organism>
<name>A0A8T8SFC6_9BASI</name>